<dbReference type="SUPFAM" id="SSF52540">
    <property type="entry name" value="P-loop containing nucleoside triphosphate hydrolases"/>
    <property type="match status" value="2"/>
</dbReference>
<dbReference type="GO" id="GO:0016787">
    <property type="term" value="F:hydrolase activity"/>
    <property type="evidence" value="ECO:0007669"/>
    <property type="project" value="UniProtKB-KW"/>
</dbReference>
<evidence type="ECO:0000313" key="5">
    <source>
        <dbReference type="Proteomes" id="UP000469452"/>
    </source>
</evidence>
<dbReference type="GO" id="GO:0005524">
    <property type="term" value="F:ATP binding"/>
    <property type="evidence" value="ECO:0007669"/>
    <property type="project" value="UniProtKB-KW"/>
</dbReference>
<dbReference type="InterPro" id="IPR027417">
    <property type="entry name" value="P-loop_NTPase"/>
</dbReference>
<comment type="similarity">
    <text evidence="1">Belongs to the helicase family.</text>
</comment>
<comment type="cofactor">
    <cofactor evidence="1">
        <name>Mg(2+)</name>
        <dbReference type="ChEBI" id="CHEBI:18420"/>
    </cofactor>
</comment>
<dbReference type="AlphaFoldDB" id="A0A6A4ZQS0"/>
<keyword evidence="1" id="KW-0067">ATP-binding</keyword>
<feature type="domain" description="DNA helicase Pif1-like DEAD-box helicase" evidence="2">
    <location>
        <begin position="2"/>
        <end position="118"/>
    </location>
</feature>
<dbReference type="VEuPathDB" id="FungiDB:H257_09895"/>
<dbReference type="GO" id="GO:0043139">
    <property type="term" value="F:5'-3' DNA helicase activity"/>
    <property type="evidence" value="ECO:0007669"/>
    <property type="project" value="UniProtKB-EC"/>
</dbReference>
<dbReference type="GO" id="GO:0006310">
    <property type="term" value="P:DNA recombination"/>
    <property type="evidence" value="ECO:0007669"/>
    <property type="project" value="UniProtKB-KW"/>
</dbReference>
<keyword evidence="1" id="KW-0547">Nucleotide-binding</keyword>
<dbReference type="CDD" id="cd18809">
    <property type="entry name" value="SF1_C_RecD"/>
    <property type="match status" value="1"/>
</dbReference>
<keyword evidence="1" id="KW-0233">DNA recombination</keyword>
<dbReference type="Pfam" id="PF05970">
    <property type="entry name" value="PIF1"/>
    <property type="match status" value="1"/>
</dbReference>
<dbReference type="PANTHER" id="PTHR10492:SF57">
    <property type="entry name" value="ATP-DEPENDENT DNA HELICASE"/>
    <property type="match status" value="1"/>
</dbReference>
<accession>A0A6A4ZQS0</accession>
<organism evidence="4 5">
    <name type="scientific">Aphanomyces astaci</name>
    <name type="common">Crayfish plague agent</name>
    <dbReference type="NCBI Taxonomy" id="112090"/>
    <lineage>
        <taxon>Eukaryota</taxon>
        <taxon>Sar</taxon>
        <taxon>Stramenopiles</taxon>
        <taxon>Oomycota</taxon>
        <taxon>Saprolegniomycetes</taxon>
        <taxon>Saprolegniales</taxon>
        <taxon>Verrucalvaceae</taxon>
        <taxon>Aphanomyces</taxon>
    </lineage>
</organism>
<keyword evidence="1" id="KW-0234">DNA repair</keyword>
<dbReference type="VEuPathDB" id="FungiDB:H257_07051"/>
<dbReference type="GO" id="GO:0006281">
    <property type="term" value="P:DNA repair"/>
    <property type="evidence" value="ECO:0007669"/>
    <property type="project" value="UniProtKB-KW"/>
</dbReference>
<comment type="catalytic activity">
    <reaction evidence="1">
        <text>ATP + H2O = ADP + phosphate + H(+)</text>
        <dbReference type="Rhea" id="RHEA:13065"/>
        <dbReference type="ChEBI" id="CHEBI:15377"/>
        <dbReference type="ChEBI" id="CHEBI:15378"/>
        <dbReference type="ChEBI" id="CHEBI:30616"/>
        <dbReference type="ChEBI" id="CHEBI:43474"/>
        <dbReference type="ChEBI" id="CHEBI:456216"/>
        <dbReference type="EC" id="5.6.2.3"/>
    </reaction>
</comment>
<evidence type="ECO:0000313" key="4">
    <source>
        <dbReference type="EMBL" id="KAF0712084.1"/>
    </source>
</evidence>
<evidence type="ECO:0000259" key="2">
    <source>
        <dbReference type="Pfam" id="PF05970"/>
    </source>
</evidence>
<protein>
    <recommendedName>
        <fullName evidence="1">ATP-dependent DNA helicase</fullName>
        <ecNumber evidence="1">5.6.2.3</ecNumber>
    </recommendedName>
</protein>
<proteinExistence type="inferred from homology"/>
<dbReference type="FunFam" id="3.40.50.300:FF:002884">
    <property type="entry name" value="ATP-dependent DNA helicase"/>
    <property type="match status" value="1"/>
</dbReference>
<evidence type="ECO:0000256" key="1">
    <source>
        <dbReference type="RuleBase" id="RU363044"/>
    </source>
</evidence>
<comment type="caution">
    <text evidence="4">The sequence shown here is derived from an EMBL/GenBank/DDBJ whole genome shotgun (WGS) entry which is preliminary data.</text>
</comment>
<name>A0A6A4ZQS0_APHAT</name>
<sequence>MTDEHRSFVATVLAQIYEHGSAKAYFLQGEGGSGKSYVSQILLAKVRDKGDIAIAVASSGLAALLLMGGTTAHSRFKIPVTNLNDKSLCHIPKQSSLVKIIRDTKLIVWDEVSMITSMLWRPWTVPFATSWTTPQPSLQGCCFLGRFQANPANHSTRHTIGHCGGLLQTQQHLERRENCQADKEHAAAWWIRRRKTRHLRPSHDPPAGCNCQELGNRPIPERVHHQIYGDINNPTNPPEYMSERAILATKNVGVDEYNAKVLRNMNSSAMFICLSADSVEQEGEDVDDTAMEFPSEFLNSINISGLPPHKLEFKVGCPVMLLRNIFPSQGLCNGTRLRIVKVSTKCIEATIMGGAFGNKRVFVPRITLVDEGSQSNLPFKLKRRQFPVKLAFAMTINKSQSQTLSRVGLILPSPVFSHGQLYVALSRAKTKAGISGLVRDGKIPGYEGIYTQNVVYRSNFANDEN</sequence>
<keyword evidence="1" id="KW-0227">DNA damage</keyword>
<dbReference type="InterPro" id="IPR049163">
    <property type="entry name" value="Pif1-like_2B_dom"/>
</dbReference>
<gene>
    <name evidence="4" type="ORF">AaE_012132</name>
</gene>
<keyword evidence="1" id="KW-0378">Hydrolase</keyword>
<feature type="domain" description="DNA helicase Pif1-like 2B" evidence="3">
    <location>
        <begin position="296"/>
        <end position="341"/>
    </location>
</feature>
<evidence type="ECO:0000259" key="3">
    <source>
        <dbReference type="Pfam" id="PF21530"/>
    </source>
</evidence>
<dbReference type="InterPro" id="IPR010285">
    <property type="entry name" value="DNA_helicase_pif1-like_DEAD"/>
</dbReference>
<keyword evidence="1" id="KW-0347">Helicase</keyword>
<dbReference type="EMBL" id="VJMI01017926">
    <property type="protein sequence ID" value="KAF0712084.1"/>
    <property type="molecule type" value="Genomic_DNA"/>
</dbReference>
<dbReference type="GO" id="GO:0000723">
    <property type="term" value="P:telomere maintenance"/>
    <property type="evidence" value="ECO:0007669"/>
    <property type="project" value="InterPro"/>
</dbReference>
<dbReference type="Proteomes" id="UP000469452">
    <property type="component" value="Unassembled WGS sequence"/>
</dbReference>
<reference evidence="4 5" key="1">
    <citation type="submission" date="2019-06" db="EMBL/GenBank/DDBJ databases">
        <title>Genomics analysis of Aphanomyces spp. identifies a new class of oomycete effector associated with host adaptation.</title>
        <authorList>
            <person name="Gaulin E."/>
        </authorList>
    </citation>
    <scope>NUCLEOTIDE SEQUENCE [LARGE SCALE GENOMIC DNA]</scope>
    <source>
        <strain evidence="4 5">E</strain>
    </source>
</reference>
<dbReference type="Gene3D" id="3.40.50.300">
    <property type="entry name" value="P-loop containing nucleotide triphosphate hydrolases"/>
    <property type="match status" value="2"/>
</dbReference>
<dbReference type="Pfam" id="PF21530">
    <property type="entry name" value="Pif1_2B_dom"/>
    <property type="match status" value="1"/>
</dbReference>
<dbReference type="PANTHER" id="PTHR10492">
    <property type="match status" value="1"/>
</dbReference>
<dbReference type="EC" id="5.6.2.3" evidence="1"/>